<dbReference type="RefSeq" id="WP_191142688.1">
    <property type="nucleotide sequence ID" value="NZ_JACXAH010000034.1"/>
</dbReference>
<protein>
    <submittedName>
        <fullName evidence="1">Uncharacterized protein</fullName>
    </submittedName>
</protein>
<gene>
    <name evidence="1" type="ORF">IC620_15190</name>
</gene>
<comment type="caution">
    <text evidence="1">The sequence shown here is derived from an EMBL/GenBank/DDBJ whole genome shotgun (WGS) entry which is preliminary data.</text>
</comment>
<reference evidence="1" key="1">
    <citation type="submission" date="2020-09" db="EMBL/GenBank/DDBJ databases">
        <title>A novel bacterium of genus Hazenella, isolated from South China Sea.</title>
        <authorList>
            <person name="Huang H."/>
            <person name="Mo K."/>
            <person name="Hu Y."/>
        </authorList>
    </citation>
    <scope>NUCLEOTIDE SEQUENCE</scope>
    <source>
        <strain evidence="1">IB182357</strain>
    </source>
</reference>
<proteinExistence type="predicted"/>
<evidence type="ECO:0000313" key="1">
    <source>
        <dbReference type="EMBL" id="MBD1373690.1"/>
    </source>
</evidence>
<organism evidence="1 2">
    <name type="scientific">Polycladospora coralii</name>
    <dbReference type="NCBI Taxonomy" id="2771432"/>
    <lineage>
        <taxon>Bacteria</taxon>
        <taxon>Bacillati</taxon>
        <taxon>Bacillota</taxon>
        <taxon>Bacilli</taxon>
        <taxon>Bacillales</taxon>
        <taxon>Thermoactinomycetaceae</taxon>
        <taxon>Polycladospora</taxon>
    </lineage>
</organism>
<dbReference type="Proteomes" id="UP000661691">
    <property type="component" value="Unassembled WGS sequence"/>
</dbReference>
<name>A0A926ND94_9BACL</name>
<evidence type="ECO:0000313" key="2">
    <source>
        <dbReference type="Proteomes" id="UP000661691"/>
    </source>
</evidence>
<sequence>MELIKELQLISIRGRVAYVTTCVDTLCKRWEIKSFTMNKFINEMKNFTHTINIEEWDLIIRSYLPDEDTLEDYAFTFGYETLSLDKQQVMFNVFEEFIDVGQGNMYSAYDSEITLEPLMNLIQILQENDIELPDIMPFKKSKATEQDGWGNPVSYEYFQSNE</sequence>
<keyword evidence="2" id="KW-1185">Reference proteome</keyword>
<dbReference type="EMBL" id="JACXAH010000034">
    <property type="protein sequence ID" value="MBD1373690.1"/>
    <property type="molecule type" value="Genomic_DNA"/>
</dbReference>
<dbReference type="AlphaFoldDB" id="A0A926ND94"/>
<accession>A0A926ND94</accession>